<accession>A0A2U1T417</accession>
<dbReference type="AlphaFoldDB" id="A0A2U1T417"/>
<evidence type="ECO:0000313" key="1">
    <source>
        <dbReference type="EMBL" id="PWC00747.1"/>
    </source>
</evidence>
<dbReference type="RefSeq" id="WP_108432024.1">
    <property type="nucleotide sequence ID" value="NZ_CP026947.1"/>
</dbReference>
<name>A0A2U1T417_9CORY</name>
<organism evidence="1 2">
    <name type="scientific">Corynebacterium yudongzhengii</name>
    <dbReference type="NCBI Taxonomy" id="2080740"/>
    <lineage>
        <taxon>Bacteria</taxon>
        <taxon>Bacillati</taxon>
        <taxon>Actinomycetota</taxon>
        <taxon>Actinomycetes</taxon>
        <taxon>Mycobacteriales</taxon>
        <taxon>Corynebacteriaceae</taxon>
        <taxon>Corynebacterium</taxon>
    </lineage>
</organism>
<dbReference type="Proteomes" id="UP000244989">
    <property type="component" value="Unassembled WGS sequence"/>
</dbReference>
<comment type="caution">
    <text evidence="1">The sequence shown here is derived from an EMBL/GenBank/DDBJ whole genome shotgun (WGS) entry which is preliminary data.</text>
</comment>
<dbReference type="OrthoDB" id="8527479at2"/>
<dbReference type="NCBIfam" id="TIGR01873">
    <property type="entry name" value="cas_CT1978"/>
    <property type="match status" value="1"/>
</dbReference>
<dbReference type="Gene3D" id="3.30.70.240">
    <property type="match status" value="1"/>
</dbReference>
<proteinExistence type="predicted"/>
<dbReference type="InterPro" id="IPR010152">
    <property type="entry name" value="CRISPR-assoc_prot_Cas2_sub"/>
</dbReference>
<reference evidence="2" key="1">
    <citation type="submission" date="2018-04" db="EMBL/GenBank/DDBJ databases">
        <authorList>
            <person name="Liu S."/>
            <person name="Wang Z."/>
            <person name="Li J."/>
        </authorList>
    </citation>
    <scope>NUCLEOTIDE SEQUENCE [LARGE SCALE GENOMIC DNA]</scope>
    <source>
        <strain evidence="2">2189</strain>
    </source>
</reference>
<evidence type="ECO:0000313" key="2">
    <source>
        <dbReference type="Proteomes" id="UP000244989"/>
    </source>
</evidence>
<dbReference type="KEGG" id="cyz:C3B44_08680"/>
<sequence>MFLVITATRIPDHLHGYVSRFLTEVDTGVFVGNVSRRVRDNLWKRCTQAMQDGRLTMINNDPTREQGFAVNTLGPNRRKIVDFDGLLLPVSLSAVKHENDRIVD</sequence>
<protein>
    <submittedName>
        <fullName evidence="1">Type I-E CRISPR-associated endoribonuclease Cas2</fullName>
    </submittedName>
</protein>
<dbReference type="Pfam" id="PF09707">
    <property type="entry name" value="Cas_Cas2CT1978"/>
    <property type="match status" value="1"/>
</dbReference>
<keyword evidence="2" id="KW-1185">Reference proteome</keyword>
<dbReference type="EMBL" id="QEEZ01000036">
    <property type="protein sequence ID" value="PWC00747.1"/>
    <property type="molecule type" value="Genomic_DNA"/>
</dbReference>
<dbReference type="CDD" id="cd09755">
    <property type="entry name" value="Cas2_I-E"/>
    <property type="match status" value="1"/>
</dbReference>
<gene>
    <name evidence="1" type="primary">cas2e</name>
    <name evidence="1" type="ORF">DF222_11180</name>
</gene>